<dbReference type="InterPro" id="IPR047677">
    <property type="entry name" value="GDCCVxC"/>
</dbReference>
<protein>
    <submittedName>
        <fullName evidence="1">Uncharacterized protein</fullName>
    </submittedName>
</protein>
<organism evidence="1 2">
    <name type="scientific">Ferruginivarius sediminum</name>
    <dbReference type="NCBI Taxonomy" id="2661937"/>
    <lineage>
        <taxon>Bacteria</taxon>
        <taxon>Pseudomonadati</taxon>
        <taxon>Pseudomonadota</taxon>
        <taxon>Alphaproteobacteria</taxon>
        <taxon>Rhodospirillales</taxon>
        <taxon>Rhodospirillaceae</taxon>
        <taxon>Ferruginivarius</taxon>
    </lineage>
</organism>
<sequence length="67" mass="7389">MSKASARITCPECHAVTAETMPQTYCLWVFDCPACGTRLTPRPGDCCVFCSYGDQRCPPKQAEDEPD</sequence>
<reference evidence="1 2" key="1">
    <citation type="submission" date="2018-07" db="EMBL/GenBank/DDBJ databases">
        <title>Venubactetium sediminum gen. nov., sp. nov., isolated from a marine solar saltern.</title>
        <authorList>
            <person name="Wang S."/>
        </authorList>
    </citation>
    <scope>NUCLEOTIDE SEQUENCE [LARGE SCALE GENOMIC DNA]</scope>
    <source>
        <strain evidence="1 2">WD2A32</strain>
    </source>
</reference>
<dbReference type="AlphaFoldDB" id="A0A369T9F8"/>
<evidence type="ECO:0000313" key="1">
    <source>
        <dbReference type="EMBL" id="RDD60807.1"/>
    </source>
</evidence>
<dbReference type="RefSeq" id="WP_114583336.1">
    <property type="nucleotide sequence ID" value="NZ_QPMH01000020.1"/>
</dbReference>
<comment type="caution">
    <text evidence="1">The sequence shown here is derived from an EMBL/GenBank/DDBJ whole genome shotgun (WGS) entry which is preliminary data.</text>
</comment>
<dbReference type="Proteomes" id="UP000253941">
    <property type="component" value="Unassembled WGS sequence"/>
</dbReference>
<keyword evidence="2" id="KW-1185">Reference proteome</keyword>
<dbReference type="EMBL" id="QPMH01000020">
    <property type="protein sequence ID" value="RDD60807.1"/>
    <property type="molecule type" value="Genomic_DNA"/>
</dbReference>
<evidence type="ECO:0000313" key="2">
    <source>
        <dbReference type="Proteomes" id="UP000253941"/>
    </source>
</evidence>
<proteinExistence type="predicted"/>
<name>A0A369T9F8_9PROT</name>
<dbReference type="NCBIfam" id="NF041374">
    <property type="entry name" value="GDCCVxC"/>
    <property type="match status" value="1"/>
</dbReference>
<accession>A0A369T9F8</accession>
<gene>
    <name evidence="1" type="ORF">DRB17_16430</name>
</gene>